<dbReference type="RefSeq" id="XP_001394906.3">
    <property type="nucleotide sequence ID" value="XM_001394869.3"/>
</dbReference>
<feature type="transmembrane region" description="Helical" evidence="1">
    <location>
        <begin position="58"/>
        <end position="77"/>
    </location>
</feature>
<dbReference type="PANTHER" id="PTHR37019:SF2">
    <property type="entry name" value="EXPERA DOMAIN-CONTAINING PROTEIN"/>
    <property type="match status" value="1"/>
</dbReference>
<reference evidence="3" key="1">
    <citation type="submission" date="2025-02" db="EMBL/GenBank/DDBJ databases">
        <authorList>
            <consortium name="NCBI Genome Project"/>
        </authorList>
    </citation>
    <scope>NUCLEOTIDE SEQUENCE</scope>
</reference>
<evidence type="ECO:0000256" key="1">
    <source>
        <dbReference type="SAM" id="Phobius"/>
    </source>
</evidence>
<gene>
    <name evidence="3" type="ORF">An11g09480</name>
</gene>
<name>A0AAJ6QF91_ASPNG</name>
<feature type="domain" description="DUF7704" evidence="2">
    <location>
        <begin position="4"/>
        <end position="146"/>
    </location>
</feature>
<reference evidence="3" key="2">
    <citation type="submission" date="2025-08" db="UniProtKB">
        <authorList>
            <consortium name="RefSeq"/>
        </authorList>
    </citation>
    <scope>IDENTIFICATION</scope>
</reference>
<feature type="transmembrane region" description="Helical" evidence="1">
    <location>
        <begin position="89"/>
        <end position="109"/>
    </location>
</feature>
<protein>
    <recommendedName>
        <fullName evidence="2">DUF7704 domain-containing protein</fullName>
    </recommendedName>
</protein>
<accession>A0AAJ6QF91</accession>
<dbReference type="VEuPathDB" id="FungiDB:An11g09480"/>
<sequence>MPTTIFPPIPYFIFGIFEPLALIGGSLYPHLQPSSFILSQIPHNPDPTGTITPSSLSLAYQLSNIYFLLALLGIALIHSTSEPKVLRNYLVCLAVADLTHILAAGYAMGWERFVDIAGWNALTWGNVGVTAGLFLSRVVVLGGGLGGVVGQVGEGKMKLKAKGKGKVNYVAILTPPFGSKDVHQAHGLDSISMRIANEKEQGLSEIKKKDKKGE</sequence>
<keyword evidence="1" id="KW-1133">Transmembrane helix</keyword>
<feature type="transmembrane region" description="Helical" evidence="1">
    <location>
        <begin position="129"/>
        <end position="150"/>
    </location>
</feature>
<dbReference type="AlphaFoldDB" id="A0AAJ6QF91"/>
<keyword evidence="1" id="KW-0812">Transmembrane</keyword>
<dbReference type="Pfam" id="PF24803">
    <property type="entry name" value="DUF7704"/>
    <property type="match status" value="1"/>
</dbReference>
<feature type="transmembrane region" description="Helical" evidence="1">
    <location>
        <begin position="9"/>
        <end position="28"/>
    </location>
</feature>
<evidence type="ECO:0000313" key="3">
    <source>
        <dbReference type="RefSeq" id="XP_001394906.3"/>
    </source>
</evidence>
<dbReference type="PANTHER" id="PTHR37019">
    <property type="entry name" value="CHROMOSOME 1, WHOLE GENOME SHOTGUN SEQUENCE"/>
    <property type="match status" value="1"/>
</dbReference>
<keyword evidence="1" id="KW-0472">Membrane</keyword>
<proteinExistence type="predicted"/>
<evidence type="ECO:0000259" key="2">
    <source>
        <dbReference type="Pfam" id="PF24803"/>
    </source>
</evidence>
<dbReference type="InterPro" id="IPR056121">
    <property type="entry name" value="DUF7704"/>
</dbReference>
<dbReference type="GeneID" id="4985164"/>
<dbReference type="KEGG" id="ang:An11g09480"/>
<organism evidence="3">
    <name type="scientific">Aspergillus niger</name>
    <dbReference type="NCBI Taxonomy" id="5061"/>
    <lineage>
        <taxon>Eukaryota</taxon>
        <taxon>Fungi</taxon>
        <taxon>Dikarya</taxon>
        <taxon>Ascomycota</taxon>
        <taxon>Pezizomycotina</taxon>
        <taxon>Eurotiomycetes</taxon>
        <taxon>Eurotiomycetidae</taxon>
        <taxon>Eurotiales</taxon>
        <taxon>Aspergillaceae</taxon>
        <taxon>Aspergillus</taxon>
        <taxon>Aspergillus subgen. Circumdati</taxon>
    </lineage>
</organism>